<name>A0A2W5DA60_9BURK</name>
<protein>
    <submittedName>
        <fullName evidence="1">Uncharacterized protein</fullName>
    </submittedName>
</protein>
<sequence>MDEISVAVVGDGRGRRPVCVGAAWVASNGPWADVSPEPLAAELRLEPEQAPRDRNGFVALQGLSAPVGVDVFVAGQAALRRGAAQGSGLLRWPQDPLWTCRPGRDRCVALWLAQPERAHQLLAAAQVLGARCELVEQAAFYEELLPEREPGGSGAARPFASLPLPRFSDLGSCVQWFGMTAALASDPAQAEAALRHADHLARRALAGSRSLLGTMMGVAAVQRSWLQAAELVARGSVRRELLQSLLVPLPARALSPRHWVPSEARFTREVLRDLAAARDGCADAASAPESGVLDRLACRYRYQLGLLPELSARDSDAQWQARLASASADGPVACEQLSAAPWRVEPRRWPAWRNTLGRWTLDAAPVDWAVYAARQLDLELLRQSLLAPLIGQATPSAARLRREGDVQRFAGCRARLVPDDPDATLSWAAL</sequence>
<dbReference type="AlphaFoldDB" id="A0A2W5DA60"/>
<evidence type="ECO:0000313" key="1">
    <source>
        <dbReference type="EMBL" id="PZP28701.1"/>
    </source>
</evidence>
<accession>A0A2W5DA60</accession>
<dbReference type="EMBL" id="QFOD01000021">
    <property type="protein sequence ID" value="PZP28701.1"/>
    <property type="molecule type" value="Genomic_DNA"/>
</dbReference>
<dbReference type="Proteomes" id="UP000249633">
    <property type="component" value="Unassembled WGS sequence"/>
</dbReference>
<proteinExistence type="predicted"/>
<comment type="caution">
    <text evidence="1">The sequence shown here is derived from an EMBL/GenBank/DDBJ whole genome shotgun (WGS) entry which is preliminary data.</text>
</comment>
<organism evidence="1 2">
    <name type="scientific">Roseateles depolymerans</name>
    <dbReference type="NCBI Taxonomy" id="76731"/>
    <lineage>
        <taxon>Bacteria</taxon>
        <taxon>Pseudomonadati</taxon>
        <taxon>Pseudomonadota</taxon>
        <taxon>Betaproteobacteria</taxon>
        <taxon>Burkholderiales</taxon>
        <taxon>Sphaerotilaceae</taxon>
        <taxon>Roseateles</taxon>
    </lineage>
</organism>
<reference evidence="1 2" key="1">
    <citation type="submission" date="2017-08" db="EMBL/GenBank/DDBJ databases">
        <title>Infants hospitalized years apart are colonized by the same room-sourced microbial strains.</title>
        <authorList>
            <person name="Brooks B."/>
            <person name="Olm M.R."/>
            <person name="Firek B.A."/>
            <person name="Baker R."/>
            <person name="Thomas B.C."/>
            <person name="Morowitz M.J."/>
            <person name="Banfield J.F."/>
        </authorList>
    </citation>
    <scope>NUCLEOTIDE SEQUENCE [LARGE SCALE GENOMIC DNA]</scope>
    <source>
        <strain evidence="1">S2_012_000_R2_81</strain>
    </source>
</reference>
<evidence type="ECO:0000313" key="2">
    <source>
        <dbReference type="Proteomes" id="UP000249633"/>
    </source>
</evidence>
<gene>
    <name evidence="1" type="ORF">DI603_18640</name>
</gene>